<dbReference type="AlphaFoldDB" id="A0A8T2JND5"/>
<sequence>MITLTSSSGETDQATVRRTESQDVYSIIKLKTRFTEKTFGNVNVIYLLWLFSHLGKNCVQ</sequence>
<accession>A0A8T2JND5</accession>
<evidence type="ECO:0000313" key="2">
    <source>
        <dbReference type="EMBL" id="KAG8444006.1"/>
    </source>
</evidence>
<keyword evidence="3" id="KW-1185">Reference proteome</keyword>
<name>A0A8T2JND5_9PIPI</name>
<dbReference type="Proteomes" id="UP000812440">
    <property type="component" value="Chromosome 5"/>
</dbReference>
<evidence type="ECO:0000313" key="3">
    <source>
        <dbReference type="Proteomes" id="UP000812440"/>
    </source>
</evidence>
<comment type="caution">
    <text evidence="2">The sequence shown here is derived from an EMBL/GenBank/DDBJ whole genome shotgun (WGS) entry which is preliminary data.</text>
</comment>
<dbReference type="OrthoDB" id="382863at2759"/>
<gene>
    <name evidence="2" type="ORF">GDO86_009262</name>
</gene>
<dbReference type="EMBL" id="JAACNH010000004">
    <property type="protein sequence ID" value="KAG8444006.1"/>
    <property type="molecule type" value="Genomic_DNA"/>
</dbReference>
<proteinExistence type="predicted"/>
<evidence type="ECO:0000256" key="1">
    <source>
        <dbReference type="SAM" id="MobiDB-lite"/>
    </source>
</evidence>
<feature type="compositionally biased region" description="Polar residues" evidence="1">
    <location>
        <begin position="1"/>
        <end position="14"/>
    </location>
</feature>
<reference evidence="2" key="1">
    <citation type="thesis" date="2020" institute="ProQuest LLC" country="789 East Eisenhower Parkway, Ann Arbor, MI, USA">
        <title>Comparative Genomics and Chromosome Evolution.</title>
        <authorList>
            <person name="Mudd A.B."/>
        </authorList>
    </citation>
    <scope>NUCLEOTIDE SEQUENCE</scope>
    <source>
        <strain evidence="2">Female2</strain>
        <tissue evidence="2">Blood</tissue>
    </source>
</reference>
<feature type="region of interest" description="Disordered" evidence="1">
    <location>
        <begin position="1"/>
        <end position="20"/>
    </location>
</feature>
<organism evidence="2 3">
    <name type="scientific">Hymenochirus boettgeri</name>
    <name type="common">Congo dwarf clawed frog</name>
    <dbReference type="NCBI Taxonomy" id="247094"/>
    <lineage>
        <taxon>Eukaryota</taxon>
        <taxon>Metazoa</taxon>
        <taxon>Chordata</taxon>
        <taxon>Craniata</taxon>
        <taxon>Vertebrata</taxon>
        <taxon>Euteleostomi</taxon>
        <taxon>Amphibia</taxon>
        <taxon>Batrachia</taxon>
        <taxon>Anura</taxon>
        <taxon>Pipoidea</taxon>
        <taxon>Pipidae</taxon>
        <taxon>Pipinae</taxon>
        <taxon>Hymenochirus</taxon>
    </lineage>
</organism>
<protein>
    <submittedName>
        <fullName evidence="2">Uncharacterized protein</fullName>
    </submittedName>
</protein>